<organism evidence="3 4">
    <name type="scientific">Mesorhizobium captivum</name>
    <dbReference type="NCBI Taxonomy" id="3072319"/>
    <lineage>
        <taxon>Bacteria</taxon>
        <taxon>Pseudomonadati</taxon>
        <taxon>Pseudomonadota</taxon>
        <taxon>Alphaproteobacteria</taxon>
        <taxon>Hyphomicrobiales</taxon>
        <taxon>Phyllobacteriaceae</taxon>
        <taxon>Mesorhizobium</taxon>
    </lineage>
</organism>
<accession>A0ABU4Z1C4</accession>
<keyword evidence="4" id="KW-1185">Reference proteome</keyword>
<dbReference type="CDD" id="cd05006">
    <property type="entry name" value="SIS_GmhA"/>
    <property type="match status" value="1"/>
</dbReference>
<dbReference type="PANTHER" id="PTHR30390">
    <property type="entry name" value="SEDOHEPTULOSE 7-PHOSPHATE ISOMERASE / DNAA INITIATOR-ASSOCIATING FACTOR FOR REPLICATION INITIATION"/>
    <property type="match status" value="1"/>
</dbReference>
<dbReference type="InterPro" id="IPR035461">
    <property type="entry name" value="GmhA/DiaA"/>
</dbReference>
<comment type="caution">
    <text evidence="3">The sequence shown here is derived from an EMBL/GenBank/DDBJ whole genome shotgun (WGS) entry which is preliminary data.</text>
</comment>
<dbReference type="Proteomes" id="UP001271249">
    <property type="component" value="Unassembled WGS sequence"/>
</dbReference>
<evidence type="ECO:0000313" key="3">
    <source>
        <dbReference type="EMBL" id="MDX8493034.1"/>
    </source>
</evidence>
<sequence>MKHFSGSAHSTEVGVRTITPGGSAQAYFKKLETVLASLDHQSFDSAVALVAEAQRDGKQVITLGNGGSSLTALHFITDWNKSIYLSTKRPFRGRTLVDNVGLTFAYANDVSFQDVFVEQLKNILNDGDLVIAISGSGNSENVLRAVRYANNHGAVTLGLCGYGGGTLRQIAQHVVWVNVNDMQLAEDIHSMFGHVVMQRLCLASTQEWSDRRQQRSAAGGLGANGAGVEPGLRS</sequence>
<reference evidence="3 4" key="1">
    <citation type="submission" date="2023-08" db="EMBL/GenBank/DDBJ databases">
        <title>Implementing the SeqCode for naming new Mesorhizobium species isolated from Vachellia karroo root nodules.</title>
        <authorList>
            <person name="Van Lill M."/>
        </authorList>
    </citation>
    <scope>NUCLEOTIDE SEQUENCE [LARGE SCALE GENOMIC DNA]</scope>
    <source>
        <strain evidence="3 4">VK22B</strain>
    </source>
</reference>
<dbReference type="InterPro" id="IPR050099">
    <property type="entry name" value="SIS_GmhA/DiaA_subfam"/>
</dbReference>
<dbReference type="PROSITE" id="PS51464">
    <property type="entry name" value="SIS"/>
    <property type="match status" value="1"/>
</dbReference>
<dbReference type="RefSeq" id="WP_320227015.1">
    <property type="nucleotide sequence ID" value="NZ_JAVIJB010000024.1"/>
</dbReference>
<dbReference type="InterPro" id="IPR046348">
    <property type="entry name" value="SIS_dom_sf"/>
</dbReference>
<dbReference type="Gene3D" id="3.40.50.10490">
    <property type="entry name" value="Glucose-6-phosphate isomerase like protein, domain 1"/>
    <property type="match status" value="1"/>
</dbReference>
<feature type="region of interest" description="Disordered" evidence="1">
    <location>
        <begin position="213"/>
        <end position="234"/>
    </location>
</feature>
<proteinExistence type="predicted"/>
<dbReference type="PANTHER" id="PTHR30390:SF8">
    <property type="entry name" value="SUGAR ISOMERASE (SIS)"/>
    <property type="match status" value="1"/>
</dbReference>
<dbReference type="Pfam" id="PF13580">
    <property type="entry name" value="SIS_2"/>
    <property type="match status" value="1"/>
</dbReference>
<evidence type="ECO:0000259" key="2">
    <source>
        <dbReference type="PROSITE" id="PS51464"/>
    </source>
</evidence>
<feature type="domain" description="SIS" evidence="2">
    <location>
        <begin position="50"/>
        <end position="202"/>
    </location>
</feature>
<evidence type="ECO:0000256" key="1">
    <source>
        <dbReference type="SAM" id="MobiDB-lite"/>
    </source>
</evidence>
<evidence type="ECO:0000313" key="4">
    <source>
        <dbReference type="Proteomes" id="UP001271249"/>
    </source>
</evidence>
<protein>
    <submittedName>
        <fullName evidence="3">SIS domain-containing protein</fullName>
    </submittedName>
</protein>
<dbReference type="InterPro" id="IPR001347">
    <property type="entry name" value="SIS_dom"/>
</dbReference>
<dbReference type="SUPFAM" id="SSF53697">
    <property type="entry name" value="SIS domain"/>
    <property type="match status" value="1"/>
</dbReference>
<name>A0ABU4Z1C4_9HYPH</name>
<dbReference type="EMBL" id="JAVIJC010000015">
    <property type="protein sequence ID" value="MDX8493034.1"/>
    <property type="molecule type" value="Genomic_DNA"/>
</dbReference>
<gene>
    <name evidence="3" type="ORF">RFN29_15775</name>
</gene>